<dbReference type="GO" id="GO:0005549">
    <property type="term" value="F:odorant binding"/>
    <property type="evidence" value="ECO:0007669"/>
    <property type="project" value="InterPro"/>
</dbReference>
<dbReference type="SUPFAM" id="SSF47565">
    <property type="entry name" value="Insect pheromone/odorant-binding proteins"/>
    <property type="match status" value="2"/>
</dbReference>
<comment type="function">
    <text evidence="6">May be a carrier protein for lipids.</text>
</comment>
<comment type="caution">
    <text evidence="7">The sequence shown here is derived from an EMBL/GenBank/DDBJ whole genome shotgun (WGS) entry which is preliminary data.</text>
</comment>
<keyword evidence="3" id="KW-0964">Secreted</keyword>
<dbReference type="CDD" id="cd23992">
    <property type="entry name" value="PBP_GOBP"/>
    <property type="match status" value="2"/>
</dbReference>
<evidence type="ECO:0000256" key="5">
    <source>
        <dbReference type="ARBA" id="ARBA00023180"/>
    </source>
</evidence>
<dbReference type="EMBL" id="JARPUR010000001">
    <property type="protein sequence ID" value="KAK4885847.1"/>
    <property type="molecule type" value="Genomic_DNA"/>
</dbReference>
<comment type="subcellular location">
    <subcellularLocation>
        <location evidence="1">Secreted</location>
    </subcellularLocation>
</comment>
<accession>A0AAN7Q8D5</accession>
<dbReference type="GO" id="GO:0005615">
    <property type="term" value="C:extracellular space"/>
    <property type="evidence" value="ECO:0007669"/>
    <property type="project" value="TreeGrafter"/>
</dbReference>
<dbReference type="Gene3D" id="1.10.238.20">
    <property type="entry name" value="Pheromone/general odorant binding protein domain"/>
    <property type="match status" value="2"/>
</dbReference>
<reference evidence="8" key="1">
    <citation type="submission" date="2023-01" db="EMBL/GenBank/DDBJ databases">
        <title>Key to firefly adult light organ development and bioluminescence: homeobox transcription factors regulate luciferase expression and transportation to peroxisome.</title>
        <authorList>
            <person name="Fu X."/>
        </authorList>
    </citation>
    <scope>NUCLEOTIDE SEQUENCE [LARGE SCALE GENOMIC DNA]</scope>
</reference>
<evidence type="ECO:0000256" key="1">
    <source>
        <dbReference type="ARBA" id="ARBA00004613"/>
    </source>
</evidence>
<protein>
    <submittedName>
        <fullName evidence="7">Uncharacterized protein</fullName>
    </submittedName>
</protein>
<evidence type="ECO:0000256" key="2">
    <source>
        <dbReference type="ARBA" id="ARBA00008098"/>
    </source>
</evidence>
<proteinExistence type="inferred from homology"/>
<dbReference type="Proteomes" id="UP001353858">
    <property type="component" value="Unassembled WGS sequence"/>
</dbReference>
<organism evidence="7 8">
    <name type="scientific">Aquatica leii</name>
    <dbReference type="NCBI Taxonomy" id="1421715"/>
    <lineage>
        <taxon>Eukaryota</taxon>
        <taxon>Metazoa</taxon>
        <taxon>Ecdysozoa</taxon>
        <taxon>Arthropoda</taxon>
        <taxon>Hexapoda</taxon>
        <taxon>Insecta</taxon>
        <taxon>Pterygota</taxon>
        <taxon>Neoptera</taxon>
        <taxon>Endopterygota</taxon>
        <taxon>Coleoptera</taxon>
        <taxon>Polyphaga</taxon>
        <taxon>Elateriformia</taxon>
        <taxon>Elateroidea</taxon>
        <taxon>Lampyridae</taxon>
        <taxon>Luciolinae</taxon>
        <taxon>Aquatica</taxon>
    </lineage>
</organism>
<dbReference type="InterPro" id="IPR006170">
    <property type="entry name" value="PBP/GOBP"/>
</dbReference>
<dbReference type="SMART" id="SM00708">
    <property type="entry name" value="PhBP"/>
    <property type="match status" value="2"/>
</dbReference>
<evidence type="ECO:0000256" key="3">
    <source>
        <dbReference type="ARBA" id="ARBA00022525"/>
    </source>
</evidence>
<evidence type="ECO:0000256" key="4">
    <source>
        <dbReference type="ARBA" id="ARBA00022729"/>
    </source>
</evidence>
<evidence type="ECO:0000313" key="7">
    <source>
        <dbReference type="EMBL" id="KAK4885847.1"/>
    </source>
</evidence>
<gene>
    <name evidence="7" type="ORF">RN001_002118</name>
</gene>
<comment type="similarity">
    <text evidence="2">Belongs to the PBP/GOBP family.</text>
</comment>
<dbReference type="PANTHER" id="PTHR11857">
    <property type="entry name" value="ODORANT BINDING PROTEIN-RELATED"/>
    <property type="match status" value="1"/>
</dbReference>
<dbReference type="Pfam" id="PF01395">
    <property type="entry name" value="PBP_GOBP"/>
    <property type="match status" value="2"/>
</dbReference>
<keyword evidence="5" id="KW-0325">Glycoprotein</keyword>
<dbReference type="GO" id="GO:0007608">
    <property type="term" value="P:sensory perception of smell"/>
    <property type="evidence" value="ECO:0007669"/>
    <property type="project" value="TreeGrafter"/>
</dbReference>
<keyword evidence="8" id="KW-1185">Reference proteome</keyword>
<dbReference type="FunFam" id="1.10.238.20:FF:000001">
    <property type="entry name" value="General odorant-binding protein lush"/>
    <property type="match status" value="1"/>
</dbReference>
<keyword evidence="4" id="KW-0732">Signal</keyword>
<evidence type="ECO:0000256" key="6">
    <source>
        <dbReference type="ARBA" id="ARBA00056866"/>
    </source>
</evidence>
<dbReference type="InterPro" id="IPR036728">
    <property type="entry name" value="PBP_GOBP_sf"/>
</dbReference>
<evidence type="ECO:0000313" key="8">
    <source>
        <dbReference type="Proteomes" id="UP001353858"/>
    </source>
</evidence>
<name>A0AAN7Q8D5_9COLE</name>
<dbReference type="AlphaFoldDB" id="A0AAN7Q8D5"/>
<sequence>MLIFFGKAFSDNSSDVFAKFKSNAEECFKEIHVSKEMVETFFKDGVFTDDKNLKCFINCLQLKLKVINEDGVANVDEMKKVLLPLAQDKAKDLYHVNPDFANKIESYATECMENSGVNSNLIRSLLNGEFNEDRGLKCFVKCIFQRAEAMTDDGHLIESGVKQLMPSDVDKHKINIIFQKCRPFQVSDLCYTAFSVAKCIFEYVQ</sequence>